<evidence type="ECO:0000313" key="3">
    <source>
        <dbReference type="Proteomes" id="UP001066276"/>
    </source>
</evidence>
<dbReference type="AlphaFoldDB" id="A0AAV7UW29"/>
<organism evidence="2 3">
    <name type="scientific">Pleurodeles waltl</name>
    <name type="common">Iberian ribbed newt</name>
    <dbReference type="NCBI Taxonomy" id="8319"/>
    <lineage>
        <taxon>Eukaryota</taxon>
        <taxon>Metazoa</taxon>
        <taxon>Chordata</taxon>
        <taxon>Craniata</taxon>
        <taxon>Vertebrata</taxon>
        <taxon>Euteleostomi</taxon>
        <taxon>Amphibia</taxon>
        <taxon>Batrachia</taxon>
        <taxon>Caudata</taxon>
        <taxon>Salamandroidea</taxon>
        <taxon>Salamandridae</taxon>
        <taxon>Pleurodelinae</taxon>
        <taxon>Pleurodeles</taxon>
    </lineage>
</organism>
<sequence length="93" mass="9776">MEDEQPVLGEPPTLEGCEPGKVAEGPPAADSLGVSSCAVCRCAQKMPLFSPEPPSVSARAGRCSHTRGPWVCGAAVIHVCAWELELTSVNFRL</sequence>
<protein>
    <submittedName>
        <fullName evidence="2">Uncharacterized protein</fullName>
    </submittedName>
</protein>
<keyword evidence="3" id="KW-1185">Reference proteome</keyword>
<reference evidence="2" key="1">
    <citation type="journal article" date="2022" name="bioRxiv">
        <title>Sequencing and chromosome-scale assembly of the giantPleurodeles waltlgenome.</title>
        <authorList>
            <person name="Brown T."/>
            <person name="Elewa A."/>
            <person name="Iarovenko S."/>
            <person name="Subramanian E."/>
            <person name="Araus A.J."/>
            <person name="Petzold A."/>
            <person name="Susuki M."/>
            <person name="Suzuki K.-i.T."/>
            <person name="Hayashi T."/>
            <person name="Toyoda A."/>
            <person name="Oliveira C."/>
            <person name="Osipova E."/>
            <person name="Leigh N.D."/>
            <person name="Simon A."/>
            <person name="Yun M.H."/>
        </authorList>
    </citation>
    <scope>NUCLEOTIDE SEQUENCE</scope>
    <source>
        <strain evidence="2">20211129_DDA</strain>
        <tissue evidence="2">Liver</tissue>
    </source>
</reference>
<accession>A0AAV7UW29</accession>
<dbReference type="Proteomes" id="UP001066276">
    <property type="component" value="Chromosome 2_2"/>
</dbReference>
<name>A0AAV7UW29_PLEWA</name>
<proteinExistence type="predicted"/>
<evidence type="ECO:0000256" key="1">
    <source>
        <dbReference type="SAM" id="MobiDB-lite"/>
    </source>
</evidence>
<comment type="caution">
    <text evidence="2">The sequence shown here is derived from an EMBL/GenBank/DDBJ whole genome shotgun (WGS) entry which is preliminary data.</text>
</comment>
<dbReference type="EMBL" id="JANPWB010000004">
    <property type="protein sequence ID" value="KAJ1191837.1"/>
    <property type="molecule type" value="Genomic_DNA"/>
</dbReference>
<feature type="region of interest" description="Disordered" evidence="1">
    <location>
        <begin position="1"/>
        <end position="32"/>
    </location>
</feature>
<gene>
    <name evidence="2" type="ORF">NDU88_001152</name>
</gene>
<evidence type="ECO:0000313" key="2">
    <source>
        <dbReference type="EMBL" id="KAJ1191837.1"/>
    </source>
</evidence>